<dbReference type="RefSeq" id="WP_074643751.1">
    <property type="nucleotide sequence ID" value="NZ_FNBL01000004.1"/>
</dbReference>
<accession>A0A1G7KVT1</accession>
<protein>
    <submittedName>
        <fullName evidence="3">Porin</fullName>
    </submittedName>
</protein>
<dbReference type="Gene3D" id="2.40.160.10">
    <property type="entry name" value="Porin"/>
    <property type="match status" value="1"/>
</dbReference>
<dbReference type="AlphaFoldDB" id="A0A1G7KVT1"/>
<sequence>MKKILLSSAAIALLAGAASAEVTWSGDAELGYNDDWNDGAYYDAGLTVNLSQELNNGWTASASLDIDLESDTDTTYSMGTVDSSDWVLTLSNDMFALSFGDVDTAYASFSGVSALYDNDFFAPFDEAADYAGTTAGILVTGSFGMVSGALSYVVVDDGAGEGTNDGDLDGAQLYLGAEFGMVDAGLFYDDVLEMTVVNLGTTLAGAEFNFSVMDYFNETGYGIDVSYPVGPVTLGAYFASVDSEEAYGVSAEYSDGPITVAAYYNEEFLGEAEYALEGAYDFGSGLVVTAGYIDGDSVSDNDYASYVVAEYDLGGGASFLASYADANNAAAVTTDDIDTGLGGYELKSGATLALSFSF</sequence>
<gene>
    <name evidence="3" type="ORF">SAMN04488117_10464</name>
</gene>
<name>A0A1G7KVT1_9RHOB</name>
<keyword evidence="1" id="KW-0732">Signal</keyword>
<evidence type="ECO:0000256" key="1">
    <source>
        <dbReference type="SAM" id="SignalP"/>
    </source>
</evidence>
<evidence type="ECO:0000313" key="3">
    <source>
        <dbReference type="EMBL" id="SDF41352.1"/>
    </source>
</evidence>
<reference evidence="3 4" key="1">
    <citation type="submission" date="2016-10" db="EMBL/GenBank/DDBJ databases">
        <authorList>
            <person name="de Groot N.N."/>
        </authorList>
    </citation>
    <scope>NUCLEOTIDE SEQUENCE [LARGE SCALE GENOMIC DNA]</scope>
    <source>
        <strain evidence="3 4">DSM 27375</strain>
    </source>
</reference>
<dbReference type="EMBL" id="FNBL01000004">
    <property type="protein sequence ID" value="SDF41352.1"/>
    <property type="molecule type" value="Genomic_DNA"/>
</dbReference>
<dbReference type="Pfam" id="PF13609">
    <property type="entry name" value="Porin_4"/>
    <property type="match status" value="1"/>
</dbReference>
<feature type="signal peptide" evidence="1">
    <location>
        <begin position="1"/>
        <end position="20"/>
    </location>
</feature>
<dbReference type="OrthoDB" id="7874340at2"/>
<feature type="domain" description="Porin" evidence="2">
    <location>
        <begin position="8"/>
        <end position="265"/>
    </location>
</feature>
<dbReference type="InterPro" id="IPR033900">
    <property type="entry name" value="Gram_neg_porin_domain"/>
</dbReference>
<evidence type="ECO:0000313" key="4">
    <source>
        <dbReference type="Proteomes" id="UP000182284"/>
    </source>
</evidence>
<feature type="chain" id="PRO_5010281476" evidence="1">
    <location>
        <begin position="21"/>
        <end position="358"/>
    </location>
</feature>
<dbReference type="GO" id="GO:0016020">
    <property type="term" value="C:membrane"/>
    <property type="evidence" value="ECO:0007669"/>
    <property type="project" value="InterPro"/>
</dbReference>
<dbReference type="SUPFAM" id="SSF56935">
    <property type="entry name" value="Porins"/>
    <property type="match status" value="2"/>
</dbReference>
<dbReference type="InterPro" id="IPR023614">
    <property type="entry name" value="Porin_dom_sf"/>
</dbReference>
<evidence type="ECO:0000259" key="2">
    <source>
        <dbReference type="Pfam" id="PF13609"/>
    </source>
</evidence>
<dbReference type="Proteomes" id="UP000182284">
    <property type="component" value="Unassembled WGS sequence"/>
</dbReference>
<dbReference type="GO" id="GO:0015288">
    <property type="term" value="F:porin activity"/>
    <property type="evidence" value="ECO:0007669"/>
    <property type="project" value="InterPro"/>
</dbReference>
<organism evidence="3 4">
    <name type="scientific">Celeribacter baekdonensis</name>
    <dbReference type="NCBI Taxonomy" id="875171"/>
    <lineage>
        <taxon>Bacteria</taxon>
        <taxon>Pseudomonadati</taxon>
        <taxon>Pseudomonadota</taxon>
        <taxon>Alphaproteobacteria</taxon>
        <taxon>Rhodobacterales</taxon>
        <taxon>Roseobacteraceae</taxon>
        <taxon>Celeribacter</taxon>
    </lineage>
</organism>
<proteinExistence type="predicted"/>